<organism evidence="14 16">
    <name type="scientific">Rotaria magnacalcarata</name>
    <dbReference type="NCBI Taxonomy" id="392030"/>
    <lineage>
        <taxon>Eukaryota</taxon>
        <taxon>Metazoa</taxon>
        <taxon>Spiralia</taxon>
        <taxon>Gnathifera</taxon>
        <taxon>Rotifera</taxon>
        <taxon>Eurotatoria</taxon>
        <taxon>Bdelloidea</taxon>
        <taxon>Philodinida</taxon>
        <taxon>Philodinidae</taxon>
        <taxon>Rotaria</taxon>
    </lineage>
</organism>
<dbReference type="AlphaFoldDB" id="A0A8S2ZEL8"/>
<dbReference type="InterPro" id="IPR052409">
    <property type="entry name" value="Myosin-III_kinase_activity"/>
</dbReference>
<keyword evidence="7 11" id="KW-0518">Myosin</keyword>
<feature type="domain" description="Myosin motor" evidence="13">
    <location>
        <begin position="1"/>
        <end position="79"/>
    </location>
</feature>
<dbReference type="GO" id="GO:0001917">
    <property type="term" value="C:photoreceptor inner segment"/>
    <property type="evidence" value="ECO:0007669"/>
    <property type="project" value="TreeGrafter"/>
</dbReference>
<keyword evidence="11" id="KW-0009">Actin-binding</keyword>
<dbReference type="GO" id="GO:0032433">
    <property type="term" value="C:filopodium tip"/>
    <property type="evidence" value="ECO:0007669"/>
    <property type="project" value="TreeGrafter"/>
</dbReference>
<comment type="subcellular location">
    <subcellularLocation>
        <location evidence="2">Cell projection</location>
    </subcellularLocation>
    <subcellularLocation>
        <location evidence="1">Cytoplasm</location>
        <location evidence="1">Cytoskeleton</location>
    </subcellularLocation>
</comment>
<feature type="non-terminal residue" evidence="14">
    <location>
        <position position="79"/>
    </location>
</feature>
<keyword evidence="4" id="KW-0677">Repeat</keyword>
<keyword evidence="6" id="KW-0067">ATP-binding</keyword>
<dbReference type="Gene3D" id="1.20.58.530">
    <property type="match status" value="1"/>
</dbReference>
<evidence type="ECO:0000313" key="14">
    <source>
        <dbReference type="EMBL" id="CAF4624744.1"/>
    </source>
</evidence>
<dbReference type="GO" id="GO:0003779">
    <property type="term" value="F:actin binding"/>
    <property type="evidence" value="ECO:0007669"/>
    <property type="project" value="UniProtKB-KW"/>
</dbReference>
<dbReference type="GO" id="GO:0007605">
    <property type="term" value="P:sensory perception of sound"/>
    <property type="evidence" value="ECO:0007669"/>
    <property type="project" value="TreeGrafter"/>
</dbReference>
<dbReference type="PANTHER" id="PTHR46256:SF4">
    <property type="entry name" value="MYOSIN-IIIA"/>
    <property type="match status" value="1"/>
</dbReference>
<evidence type="ECO:0000256" key="4">
    <source>
        <dbReference type="ARBA" id="ARBA00022737"/>
    </source>
</evidence>
<evidence type="ECO:0000256" key="12">
    <source>
        <dbReference type="SAM" id="MobiDB-lite"/>
    </source>
</evidence>
<dbReference type="GO" id="GO:0000146">
    <property type="term" value="F:microfilament motor activity"/>
    <property type="evidence" value="ECO:0007669"/>
    <property type="project" value="TreeGrafter"/>
</dbReference>
<dbReference type="GO" id="GO:0032426">
    <property type="term" value="C:stereocilium tip"/>
    <property type="evidence" value="ECO:0007669"/>
    <property type="project" value="TreeGrafter"/>
</dbReference>
<reference evidence="14" key="1">
    <citation type="submission" date="2021-02" db="EMBL/GenBank/DDBJ databases">
        <authorList>
            <person name="Nowell W R."/>
        </authorList>
    </citation>
    <scope>NUCLEOTIDE SEQUENCE</scope>
</reference>
<feature type="compositionally biased region" description="Polar residues" evidence="12">
    <location>
        <begin position="13"/>
        <end position="27"/>
    </location>
</feature>
<keyword evidence="5" id="KW-0547">Nucleotide-binding</keyword>
<dbReference type="Gene3D" id="3.40.850.10">
    <property type="entry name" value="Kinesin motor domain"/>
    <property type="match status" value="1"/>
</dbReference>
<dbReference type="GO" id="GO:0005524">
    <property type="term" value="F:ATP binding"/>
    <property type="evidence" value="ECO:0007669"/>
    <property type="project" value="UniProtKB-KW"/>
</dbReference>
<evidence type="ECO:0000313" key="16">
    <source>
        <dbReference type="Proteomes" id="UP000681967"/>
    </source>
</evidence>
<evidence type="ECO:0000256" key="7">
    <source>
        <dbReference type="ARBA" id="ARBA00023123"/>
    </source>
</evidence>
<evidence type="ECO:0000256" key="6">
    <source>
        <dbReference type="ARBA" id="ARBA00022840"/>
    </source>
</evidence>
<keyword evidence="9" id="KW-0206">Cytoskeleton</keyword>
<dbReference type="Proteomes" id="UP000681720">
    <property type="component" value="Unassembled WGS sequence"/>
</dbReference>
<dbReference type="SUPFAM" id="SSF52540">
    <property type="entry name" value="P-loop containing nucleoside triphosphate hydrolases"/>
    <property type="match status" value="1"/>
</dbReference>
<comment type="caution">
    <text evidence="11">Lacks conserved residue(s) required for the propagation of feature annotation.</text>
</comment>
<evidence type="ECO:0000256" key="10">
    <source>
        <dbReference type="ARBA" id="ARBA00023273"/>
    </source>
</evidence>
<dbReference type="PROSITE" id="PS51456">
    <property type="entry name" value="MYOSIN_MOTOR"/>
    <property type="match status" value="1"/>
</dbReference>
<dbReference type="Pfam" id="PF00063">
    <property type="entry name" value="Myosin_head"/>
    <property type="match status" value="1"/>
</dbReference>
<evidence type="ECO:0000256" key="9">
    <source>
        <dbReference type="ARBA" id="ARBA00023212"/>
    </source>
</evidence>
<dbReference type="GO" id="GO:0016459">
    <property type="term" value="C:myosin complex"/>
    <property type="evidence" value="ECO:0007669"/>
    <property type="project" value="UniProtKB-KW"/>
</dbReference>
<dbReference type="GO" id="GO:0030832">
    <property type="term" value="P:regulation of actin filament length"/>
    <property type="evidence" value="ECO:0007669"/>
    <property type="project" value="TreeGrafter"/>
</dbReference>
<comment type="similarity">
    <text evidence="11">Belongs to the TRAFAC class myosin-kinesin ATPase superfamily. Myosin family.</text>
</comment>
<dbReference type="PANTHER" id="PTHR46256">
    <property type="entry name" value="AGAP011099-PA"/>
    <property type="match status" value="1"/>
</dbReference>
<keyword evidence="3" id="KW-0963">Cytoplasm</keyword>
<evidence type="ECO:0000256" key="3">
    <source>
        <dbReference type="ARBA" id="ARBA00022490"/>
    </source>
</evidence>
<keyword evidence="8" id="KW-0505">Motor protein</keyword>
<dbReference type="EMBL" id="CAJOBH010103431">
    <property type="protein sequence ID" value="CAF4624744.1"/>
    <property type="molecule type" value="Genomic_DNA"/>
</dbReference>
<evidence type="ECO:0000256" key="8">
    <source>
        <dbReference type="ARBA" id="ARBA00023175"/>
    </source>
</evidence>
<proteinExistence type="inferred from homology"/>
<evidence type="ECO:0000256" key="11">
    <source>
        <dbReference type="PROSITE-ProRule" id="PRU00782"/>
    </source>
</evidence>
<evidence type="ECO:0000256" key="2">
    <source>
        <dbReference type="ARBA" id="ARBA00004316"/>
    </source>
</evidence>
<dbReference type="InterPro" id="IPR001609">
    <property type="entry name" value="Myosin_head_motor_dom-like"/>
</dbReference>
<evidence type="ECO:0000256" key="5">
    <source>
        <dbReference type="ARBA" id="ARBA00022741"/>
    </source>
</evidence>
<gene>
    <name evidence="14" type="ORF">BYL167_LOCUS41116</name>
    <name evidence="15" type="ORF">GIL414_LOCUS54076</name>
</gene>
<evidence type="ECO:0000313" key="15">
    <source>
        <dbReference type="EMBL" id="CAF4946123.1"/>
    </source>
</evidence>
<sequence length="79" mass="8678">MAPSPLLPSLSAFQQKSSSINQTKSDINASKCSNKKNSNETNTNDGEFDALKITILDIFGFENFSTNTFEQLCINIANE</sequence>
<keyword evidence="10" id="KW-0966">Cell projection</keyword>
<accession>A0A8S2ZEL8</accession>
<dbReference type="EMBL" id="CAJOBJ010188840">
    <property type="protein sequence ID" value="CAF4946123.1"/>
    <property type="molecule type" value="Genomic_DNA"/>
</dbReference>
<evidence type="ECO:0000256" key="1">
    <source>
        <dbReference type="ARBA" id="ARBA00004245"/>
    </source>
</evidence>
<dbReference type="GO" id="GO:0004674">
    <property type="term" value="F:protein serine/threonine kinase activity"/>
    <property type="evidence" value="ECO:0007669"/>
    <property type="project" value="TreeGrafter"/>
</dbReference>
<dbReference type="Proteomes" id="UP000681967">
    <property type="component" value="Unassembled WGS sequence"/>
</dbReference>
<evidence type="ECO:0000259" key="13">
    <source>
        <dbReference type="PROSITE" id="PS51456"/>
    </source>
</evidence>
<feature type="region of interest" description="Disordered" evidence="12">
    <location>
        <begin position="13"/>
        <end position="45"/>
    </location>
</feature>
<dbReference type="InterPro" id="IPR027417">
    <property type="entry name" value="P-loop_NTPase"/>
</dbReference>
<name>A0A8S2ZEL8_9BILA</name>
<comment type="caution">
    <text evidence="14">The sequence shown here is derived from an EMBL/GenBank/DDBJ whole genome shotgun (WGS) entry which is preliminary data.</text>
</comment>
<dbReference type="InterPro" id="IPR036961">
    <property type="entry name" value="Kinesin_motor_dom_sf"/>
</dbReference>
<protein>
    <recommendedName>
        <fullName evidence="13">Myosin motor domain-containing protein</fullName>
    </recommendedName>
</protein>
<feature type="compositionally biased region" description="Low complexity" evidence="12">
    <location>
        <begin position="28"/>
        <end position="44"/>
    </location>
</feature>
<dbReference type="GO" id="GO:0051491">
    <property type="term" value="P:positive regulation of filopodium assembly"/>
    <property type="evidence" value="ECO:0007669"/>
    <property type="project" value="TreeGrafter"/>
</dbReference>